<dbReference type="PANTHER" id="PTHR43147:SF2">
    <property type="entry name" value="NADP-DEPENDENT OXIDOREDUCTASE DOMAIN-CONTAINING PROTEIN"/>
    <property type="match status" value="1"/>
</dbReference>
<evidence type="ECO:0000313" key="3">
    <source>
        <dbReference type="EMBL" id="KAL3782232.1"/>
    </source>
</evidence>
<dbReference type="PANTHER" id="PTHR43147">
    <property type="entry name" value="PROTEIN TAS"/>
    <property type="match status" value="1"/>
</dbReference>
<dbReference type="Gene3D" id="3.20.20.100">
    <property type="entry name" value="NADP-dependent oxidoreductase domain"/>
    <property type="match status" value="1"/>
</dbReference>
<proteinExistence type="predicted"/>
<feature type="region of interest" description="Disordered" evidence="1">
    <location>
        <begin position="38"/>
        <end position="64"/>
    </location>
</feature>
<evidence type="ECO:0000259" key="2">
    <source>
        <dbReference type="Pfam" id="PF00248"/>
    </source>
</evidence>
<organism evidence="3 4">
    <name type="scientific">Stephanodiscus triporus</name>
    <dbReference type="NCBI Taxonomy" id="2934178"/>
    <lineage>
        <taxon>Eukaryota</taxon>
        <taxon>Sar</taxon>
        <taxon>Stramenopiles</taxon>
        <taxon>Ochrophyta</taxon>
        <taxon>Bacillariophyta</taxon>
        <taxon>Coscinodiscophyceae</taxon>
        <taxon>Thalassiosirophycidae</taxon>
        <taxon>Stephanodiscales</taxon>
        <taxon>Stephanodiscaceae</taxon>
        <taxon>Stephanodiscus</taxon>
    </lineage>
</organism>
<dbReference type="Proteomes" id="UP001530315">
    <property type="component" value="Unassembled WGS sequence"/>
</dbReference>
<feature type="domain" description="NADP-dependent oxidoreductase" evidence="2">
    <location>
        <begin position="211"/>
        <end position="399"/>
    </location>
</feature>
<evidence type="ECO:0000256" key="1">
    <source>
        <dbReference type="SAM" id="MobiDB-lite"/>
    </source>
</evidence>
<keyword evidence="4" id="KW-1185">Reference proteome</keyword>
<accession>A0ABD3P2F3</accession>
<dbReference type="SUPFAM" id="SSF51430">
    <property type="entry name" value="NAD(P)-linked oxidoreductase"/>
    <property type="match status" value="1"/>
</dbReference>
<dbReference type="InterPro" id="IPR036812">
    <property type="entry name" value="NAD(P)_OxRdtase_dom_sf"/>
</dbReference>
<gene>
    <name evidence="3" type="ORF">ACHAW5_003941</name>
</gene>
<name>A0ABD3P2F3_9STRA</name>
<comment type="caution">
    <text evidence="3">The sequence shown here is derived from an EMBL/GenBank/DDBJ whole genome shotgun (WGS) entry which is preliminary data.</text>
</comment>
<protein>
    <recommendedName>
        <fullName evidence="2">NADP-dependent oxidoreductase domain-containing protein</fullName>
    </recommendedName>
</protein>
<dbReference type="AlphaFoldDB" id="A0ABD3P2F3"/>
<dbReference type="InterPro" id="IPR023210">
    <property type="entry name" value="NADP_OxRdtase_dom"/>
</dbReference>
<reference evidence="3 4" key="1">
    <citation type="submission" date="2024-10" db="EMBL/GenBank/DDBJ databases">
        <title>Updated reference genomes for cyclostephanoid diatoms.</title>
        <authorList>
            <person name="Roberts W.R."/>
            <person name="Alverson A.J."/>
        </authorList>
    </citation>
    <scope>NUCLEOTIDE SEQUENCE [LARGE SCALE GENOMIC DNA]</scope>
    <source>
        <strain evidence="3 4">AJA276-08</strain>
    </source>
</reference>
<dbReference type="EMBL" id="JALLAZ020001027">
    <property type="protein sequence ID" value="KAL3782232.1"/>
    <property type="molecule type" value="Genomic_DNA"/>
</dbReference>
<evidence type="ECO:0000313" key="4">
    <source>
        <dbReference type="Proteomes" id="UP001530315"/>
    </source>
</evidence>
<dbReference type="Pfam" id="PF00248">
    <property type="entry name" value="Aldo_ket_red"/>
    <property type="match status" value="1"/>
</dbReference>
<sequence>MRDSNHRILSARQALDGYIALLQHTTFWIAIAQKNQTSSSDSIPATPHIDRETGPLPPGAYRHSSSDDGIDAIAPCRITVGISPPQSNVYAGEDVWIEGVKNCQNLIDSGFNTFRVNDCHTKLENRRRRNIARRSHLSIVLEHIQQRETKTRARNEAEANFYRKLRQSTPSSVLRSCHFMVNLEIPSVLSDDFPGLENEISSVSFGNGWMVRESISSALLRTKGECLDSIVLELCSPNIQKDRKNPYCLDVIDTLFECKREGLIRSISTKNFPTSLLRACLECGFDISSNDVFGNLMNTNNLNADGDLGVSRLVSAPLGGGLFTNQYYQYQEWEQLSPSSKKKFNLLLDSCCKMHTKTELDSLQNWKKYRSIVDILVGLSFKYQVSVESIALRWLLQLNGDDNISVGTFMGMDLREEQGCKPYSRQRDLRQVFTFSLEENDMEQLCQVSDFITDRRSGTTVDNEIDFTNRRLWM</sequence>